<dbReference type="PANTHER" id="PTHR12534">
    <property type="entry name" value="30S RIBOSOMAL PROTEIN S2 PROKARYOTIC AND ORGANELLAR"/>
    <property type="match status" value="1"/>
</dbReference>
<dbReference type="GO" id="GO:0009507">
    <property type="term" value="C:chloroplast"/>
    <property type="evidence" value="ECO:0007669"/>
    <property type="project" value="UniProtKB-SubCell"/>
</dbReference>
<dbReference type="NCBIfam" id="TIGR01011">
    <property type="entry name" value="rpsB_bact"/>
    <property type="match status" value="1"/>
</dbReference>
<dbReference type="Pfam" id="PF00318">
    <property type="entry name" value="Ribosomal_S2"/>
    <property type="match status" value="1"/>
</dbReference>
<evidence type="ECO:0000256" key="6">
    <source>
        <dbReference type="RuleBase" id="RU003631"/>
    </source>
</evidence>
<dbReference type="InterPro" id="IPR018130">
    <property type="entry name" value="Ribosomal_uS2_CS"/>
</dbReference>
<keyword evidence="3 5" id="KW-0687">Ribonucleoprotein</keyword>
<evidence type="ECO:0000256" key="3">
    <source>
        <dbReference type="ARBA" id="ARBA00023274"/>
    </source>
</evidence>
<dbReference type="EMBL" id="KJ920500">
    <property type="protein sequence ID" value="AIN75532.1"/>
    <property type="molecule type" value="Genomic_DNA"/>
</dbReference>
<keyword evidence="2 5" id="KW-0689">Ribosomal protein</keyword>
<reference evidence="7" key="1">
    <citation type="journal article" date="2014" name="BMC Evol. Biol.">
        <title>Correlation between sequence divergence and polymorphism reveals similar evolutionary mechanisms acting across multiple timescales in a rapidly evolving plastid genome.</title>
        <authorList>
            <person name="Barnard-Kubow K.B."/>
            <person name="Sloan D.B."/>
            <person name="Galloway L.F."/>
        </authorList>
    </citation>
    <scope>NUCLEOTIDE SEQUENCE</scope>
</reference>
<dbReference type="PANTHER" id="PTHR12534:SF0">
    <property type="entry name" value="SMALL RIBOSOMAL SUBUNIT PROTEIN US2M"/>
    <property type="match status" value="1"/>
</dbReference>
<name>A0A088PYD8_9ASTR</name>
<comment type="similarity">
    <text evidence="1 5 6">Belongs to the universal ribosomal protein uS2 family.</text>
</comment>
<dbReference type="InterPro" id="IPR005706">
    <property type="entry name" value="Ribosomal_uS2_bac/mit/plastid"/>
</dbReference>
<organism evidence="7">
    <name type="scientific">Campanula americana</name>
    <dbReference type="NCBI Taxonomy" id="239430"/>
    <lineage>
        <taxon>Eukaryota</taxon>
        <taxon>Viridiplantae</taxon>
        <taxon>Streptophyta</taxon>
        <taxon>Embryophyta</taxon>
        <taxon>Tracheophyta</taxon>
        <taxon>Spermatophyta</taxon>
        <taxon>Magnoliopsida</taxon>
        <taxon>eudicotyledons</taxon>
        <taxon>Gunneridae</taxon>
        <taxon>Pentapetalae</taxon>
        <taxon>asterids</taxon>
        <taxon>campanulids</taxon>
        <taxon>Asterales</taxon>
        <taxon>Campanulaceae</taxon>
        <taxon>Campanula</taxon>
    </lineage>
</organism>
<dbReference type="Gene3D" id="3.40.50.10490">
    <property type="entry name" value="Glucose-6-phosphate isomerase like protein, domain 1"/>
    <property type="match status" value="1"/>
</dbReference>
<dbReference type="AlphaFoldDB" id="A0A088PYD8"/>
<proteinExistence type="inferred from homology"/>
<dbReference type="HAMAP" id="MF_00291_B">
    <property type="entry name" value="Ribosomal_uS2_B"/>
    <property type="match status" value="1"/>
</dbReference>
<dbReference type="InterPro" id="IPR001865">
    <property type="entry name" value="Ribosomal_uS2"/>
</dbReference>
<keyword evidence="7" id="KW-0934">Plastid</keyword>
<gene>
    <name evidence="5 7" type="primary">rps2</name>
</gene>
<dbReference type="PRINTS" id="PR00395">
    <property type="entry name" value="RIBOSOMALS2"/>
</dbReference>
<dbReference type="InterPro" id="IPR023591">
    <property type="entry name" value="Ribosomal_uS2_flav_dom_sf"/>
</dbReference>
<dbReference type="Gene3D" id="1.10.287.610">
    <property type="entry name" value="Helix hairpin bin"/>
    <property type="match status" value="1"/>
</dbReference>
<comment type="subcellular location">
    <subcellularLocation>
        <location evidence="5">Plastid</location>
        <location evidence="5">Chloroplast</location>
    </subcellularLocation>
</comment>
<dbReference type="GO" id="GO:0003735">
    <property type="term" value="F:structural constituent of ribosome"/>
    <property type="evidence" value="ECO:0007669"/>
    <property type="project" value="InterPro"/>
</dbReference>
<dbReference type="GO" id="GO:0006412">
    <property type="term" value="P:translation"/>
    <property type="evidence" value="ECO:0007669"/>
    <property type="project" value="UniProtKB-UniRule"/>
</dbReference>
<accession>A0A088PYD8</accession>
<sequence length="241" mass="28000">MAKRDWNINVDEILEASVHFGHKMKKWNPKMEPYIIPKCLTRSRSHLINFVKTAQYLSEACDLVFTAARCNEEFLIVGTNKKVADSVFEAAIRAQCHYVNDKWFSGLLTNWSTTKIILSKFRKLRIKEKIGGLKPRDASILKRQLRHFERALEGIKYMRRLPDFVIIIDQQKNYTALRECKILGIPTISLIDTNSDPDLAFFPIPANDDSRPSIKFILNKLVFAIREGRLDAIEKKIKRTY</sequence>
<evidence type="ECO:0000256" key="4">
    <source>
        <dbReference type="ARBA" id="ARBA00035155"/>
    </source>
</evidence>
<dbReference type="CDD" id="cd01425">
    <property type="entry name" value="RPS2"/>
    <property type="match status" value="1"/>
</dbReference>
<protein>
    <recommendedName>
        <fullName evidence="4 5">Small ribosomal subunit protein uS2c</fullName>
    </recommendedName>
</protein>
<dbReference type="PROSITE" id="PS00963">
    <property type="entry name" value="RIBOSOMAL_S2_2"/>
    <property type="match status" value="1"/>
</dbReference>
<dbReference type="GO" id="GO:0005763">
    <property type="term" value="C:mitochondrial small ribosomal subunit"/>
    <property type="evidence" value="ECO:0007669"/>
    <property type="project" value="TreeGrafter"/>
</dbReference>
<evidence type="ECO:0000256" key="2">
    <source>
        <dbReference type="ARBA" id="ARBA00022980"/>
    </source>
</evidence>
<dbReference type="PROSITE" id="PS00962">
    <property type="entry name" value="RIBOSOMAL_S2_1"/>
    <property type="match status" value="1"/>
</dbReference>
<geneLocation type="chloroplast" evidence="7"/>
<evidence type="ECO:0000256" key="5">
    <source>
        <dbReference type="HAMAP-Rule" id="MF_00291"/>
    </source>
</evidence>
<dbReference type="SUPFAM" id="SSF52313">
    <property type="entry name" value="Ribosomal protein S2"/>
    <property type="match status" value="1"/>
</dbReference>
<evidence type="ECO:0000256" key="1">
    <source>
        <dbReference type="ARBA" id="ARBA00006242"/>
    </source>
</evidence>
<keyword evidence="7" id="KW-0150">Chloroplast</keyword>
<evidence type="ECO:0000313" key="7">
    <source>
        <dbReference type="EMBL" id="AIN75532.1"/>
    </source>
</evidence>